<reference evidence="2 3" key="1">
    <citation type="journal article" date="2018" name="Nat. Ecol. Evol.">
        <title>Pezizomycetes genomes reveal the molecular basis of ectomycorrhizal truffle lifestyle.</title>
        <authorList>
            <person name="Murat C."/>
            <person name="Payen T."/>
            <person name="Noel B."/>
            <person name="Kuo A."/>
            <person name="Morin E."/>
            <person name="Chen J."/>
            <person name="Kohler A."/>
            <person name="Krizsan K."/>
            <person name="Balestrini R."/>
            <person name="Da Silva C."/>
            <person name="Montanini B."/>
            <person name="Hainaut M."/>
            <person name="Levati E."/>
            <person name="Barry K.W."/>
            <person name="Belfiori B."/>
            <person name="Cichocki N."/>
            <person name="Clum A."/>
            <person name="Dockter R.B."/>
            <person name="Fauchery L."/>
            <person name="Guy J."/>
            <person name="Iotti M."/>
            <person name="Le Tacon F."/>
            <person name="Lindquist E.A."/>
            <person name="Lipzen A."/>
            <person name="Malagnac F."/>
            <person name="Mello A."/>
            <person name="Molinier V."/>
            <person name="Miyauchi S."/>
            <person name="Poulain J."/>
            <person name="Riccioni C."/>
            <person name="Rubini A."/>
            <person name="Sitrit Y."/>
            <person name="Splivallo R."/>
            <person name="Traeger S."/>
            <person name="Wang M."/>
            <person name="Zifcakova L."/>
            <person name="Wipf D."/>
            <person name="Zambonelli A."/>
            <person name="Paolocci F."/>
            <person name="Nowrousian M."/>
            <person name="Ottonello S."/>
            <person name="Baldrian P."/>
            <person name="Spatafora J.W."/>
            <person name="Henrissat B."/>
            <person name="Nagy L.G."/>
            <person name="Aury J.M."/>
            <person name="Wincker P."/>
            <person name="Grigoriev I.V."/>
            <person name="Bonfante P."/>
            <person name="Martin F.M."/>
        </authorList>
    </citation>
    <scope>NUCLEOTIDE SEQUENCE [LARGE SCALE GENOMIC DNA]</scope>
    <source>
        <strain evidence="2 3">RN42</strain>
    </source>
</reference>
<gene>
    <name evidence="2" type="ORF">BJ508DRAFT_360079</name>
</gene>
<evidence type="ECO:0000313" key="3">
    <source>
        <dbReference type="Proteomes" id="UP000275078"/>
    </source>
</evidence>
<evidence type="ECO:0000313" key="2">
    <source>
        <dbReference type="EMBL" id="RPA84081.1"/>
    </source>
</evidence>
<feature type="compositionally biased region" description="Acidic residues" evidence="1">
    <location>
        <begin position="364"/>
        <end position="381"/>
    </location>
</feature>
<feature type="compositionally biased region" description="Polar residues" evidence="1">
    <location>
        <begin position="402"/>
        <end position="423"/>
    </location>
</feature>
<name>A0A3N4IIT4_ASCIM</name>
<dbReference type="EMBL" id="ML119661">
    <property type="protein sequence ID" value="RPA84081.1"/>
    <property type="molecule type" value="Genomic_DNA"/>
</dbReference>
<feature type="region of interest" description="Disordered" evidence="1">
    <location>
        <begin position="1"/>
        <end position="101"/>
    </location>
</feature>
<protein>
    <submittedName>
        <fullName evidence="2">Uncharacterized protein</fullName>
    </submittedName>
</protein>
<keyword evidence="3" id="KW-1185">Reference proteome</keyword>
<feature type="region of interest" description="Disordered" evidence="1">
    <location>
        <begin position="208"/>
        <end position="255"/>
    </location>
</feature>
<sequence length="712" mass="79180">MGRSSVTIRQPAKRPPPLGSSSPIPSTFGPFSKAHPEFGSNQSRPITSDRSSRHHRSSRANTPGKPDGPAYEPETGQPKEPLLKNETKVDKGKTHYKGDEEAQHQELARLHQIRNTKTLLYNHICSRHPALQGIRSIDDVFLPDAASERRGYKWQCNNWYKMPPREYNFGVGGVKSLSLFTNEEHLALARALEDGSLQCILTDPIPDDEEYDPADDKREGSTQPVQLARPRRGRPPATGKGSNPGSLPPKKRAGDRHYTTMKNFLFGIIEKALPGRIHGPDEVSFAESVTKSFGYVWVFKNGYKFPLKAGRIKNPRHYTAQERKELQNAVEDGSLEAVSTDDSTSTSRDGPEAHTSAKRTPEVIELDFSDASDFSGTEDGDGNVMRACKRDSKDGMLMEQPPTDSQNPSICHTTTPQSSSPVLTGTKRKWSSNNGSLGQPITLSPGPAKASQPPGDQRSSVNAASLRSRHSASQQALLQHLQSKLPDLSLTLNNVVTEPRNIYKWDCSGGYQLPCVHNAQSPNIKDLPAFTLEEHEELLDALEEGRLKAVSWPEGEVPPKRQRRTRPGQGNHRIDEEEPAPQPSSEDTMQPDAQSFLTSTLTQQLTIQQLQEELQTSQLCTQRLQEQLRVTQLGMHHLQEREKVLISLIQSGGREAGEIPVSTFSQYTFRFADRLRLKPLRLTSTVLEDSISLEFACGEKRGGCMMMLERED</sequence>
<feature type="region of interest" description="Disordered" evidence="1">
    <location>
        <begin position="550"/>
        <end position="591"/>
    </location>
</feature>
<feature type="region of interest" description="Disordered" evidence="1">
    <location>
        <begin position="328"/>
        <end position="475"/>
    </location>
</feature>
<accession>A0A3N4IIT4</accession>
<dbReference type="Proteomes" id="UP000275078">
    <property type="component" value="Unassembled WGS sequence"/>
</dbReference>
<evidence type="ECO:0000256" key="1">
    <source>
        <dbReference type="SAM" id="MobiDB-lite"/>
    </source>
</evidence>
<feature type="compositionally biased region" description="Polar residues" evidence="1">
    <location>
        <begin position="431"/>
        <end position="442"/>
    </location>
</feature>
<proteinExistence type="predicted"/>
<feature type="compositionally biased region" description="Polar residues" evidence="1">
    <location>
        <begin position="39"/>
        <end position="49"/>
    </location>
</feature>
<feature type="compositionally biased region" description="Basic and acidic residues" evidence="1">
    <location>
        <begin position="81"/>
        <end position="101"/>
    </location>
</feature>
<dbReference type="AlphaFoldDB" id="A0A3N4IIT4"/>
<organism evidence="2 3">
    <name type="scientific">Ascobolus immersus RN42</name>
    <dbReference type="NCBI Taxonomy" id="1160509"/>
    <lineage>
        <taxon>Eukaryota</taxon>
        <taxon>Fungi</taxon>
        <taxon>Dikarya</taxon>
        <taxon>Ascomycota</taxon>
        <taxon>Pezizomycotina</taxon>
        <taxon>Pezizomycetes</taxon>
        <taxon>Pezizales</taxon>
        <taxon>Ascobolaceae</taxon>
        <taxon>Ascobolus</taxon>
    </lineage>
</organism>